<dbReference type="InterPro" id="IPR051946">
    <property type="entry name" value="Intracell_Traff-Reg"/>
</dbReference>
<dbReference type="GO" id="GO:0006605">
    <property type="term" value="P:protein targeting"/>
    <property type="evidence" value="ECO:0007669"/>
    <property type="project" value="TreeGrafter"/>
</dbReference>
<dbReference type="GO" id="GO:0008333">
    <property type="term" value="P:endosome to lysosome transport"/>
    <property type="evidence" value="ECO:0007669"/>
    <property type="project" value="TreeGrafter"/>
</dbReference>
<feature type="domain" description="Trafficking kinesin-binding protein C-terminal" evidence="2">
    <location>
        <begin position="34"/>
        <end position="90"/>
    </location>
</feature>
<feature type="region of interest" description="Disordered" evidence="1">
    <location>
        <begin position="37"/>
        <end position="59"/>
    </location>
</feature>
<dbReference type="STRING" id="8022.A0A060Z002"/>
<dbReference type="GO" id="GO:0005739">
    <property type="term" value="C:mitochondrion"/>
    <property type="evidence" value="ECO:0007669"/>
    <property type="project" value="TreeGrafter"/>
</dbReference>
<evidence type="ECO:0000256" key="1">
    <source>
        <dbReference type="SAM" id="MobiDB-lite"/>
    </source>
</evidence>
<dbReference type="PANTHER" id="PTHR15751">
    <property type="entry name" value="TRAFFICKING KINESIN-BINDING PROTEIN"/>
    <property type="match status" value="1"/>
</dbReference>
<dbReference type="GO" id="GO:0031410">
    <property type="term" value="C:cytoplasmic vesicle"/>
    <property type="evidence" value="ECO:0007669"/>
    <property type="project" value="TreeGrafter"/>
</dbReference>
<reference evidence="3" key="2">
    <citation type="submission" date="2014-03" db="EMBL/GenBank/DDBJ databases">
        <authorList>
            <person name="Genoscope - CEA"/>
        </authorList>
    </citation>
    <scope>NUCLEOTIDE SEQUENCE</scope>
</reference>
<dbReference type="GO" id="GO:0047496">
    <property type="term" value="P:vesicle transport along microtubule"/>
    <property type="evidence" value="ECO:0007669"/>
    <property type="project" value="TreeGrafter"/>
</dbReference>
<dbReference type="GO" id="GO:0017022">
    <property type="term" value="F:myosin binding"/>
    <property type="evidence" value="ECO:0007669"/>
    <property type="project" value="TreeGrafter"/>
</dbReference>
<dbReference type="GO" id="GO:0030425">
    <property type="term" value="C:dendrite"/>
    <property type="evidence" value="ECO:0007669"/>
    <property type="project" value="TreeGrafter"/>
</dbReference>
<dbReference type="Pfam" id="PF12448">
    <property type="entry name" value="Milton"/>
    <property type="match status" value="1"/>
</dbReference>
<organism evidence="3 4">
    <name type="scientific">Oncorhynchus mykiss</name>
    <name type="common">Rainbow trout</name>
    <name type="synonym">Salmo gairdneri</name>
    <dbReference type="NCBI Taxonomy" id="8022"/>
    <lineage>
        <taxon>Eukaryota</taxon>
        <taxon>Metazoa</taxon>
        <taxon>Chordata</taxon>
        <taxon>Craniata</taxon>
        <taxon>Vertebrata</taxon>
        <taxon>Euteleostomi</taxon>
        <taxon>Actinopterygii</taxon>
        <taxon>Neopterygii</taxon>
        <taxon>Teleostei</taxon>
        <taxon>Protacanthopterygii</taxon>
        <taxon>Salmoniformes</taxon>
        <taxon>Salmonidae</taxon>
        <taxon>Salmoninae</taxon>
        <taxon>Oncorhynchus</taxon>
    </lineage>
</organism>
<dbReference type="Proteomes" id="UP000193380">
    <property type="component" value="Unassembled WGS sequence"/>
</dbReference>
<proteinExistence type="predicted"/>
<dbReference type="GO" id="GO:0098957">
    <property type="term" value="P:anterograde axonal transport of mitochondrion"/>
    <property type="evidence" value="ECO:0007669"/>
    <property type="project" value="TreeGrafter"/>
</dbReference>
<evidence type="ECO:0000313" key="3">
    <source>
        <dbReference type="EMBL" id="CDQ95059.1"/>
    </source>
</evidence>
<dbReference type="AlphaFoldDB" id="A0A060Z002"/>
<reference evidence="3" key="1">
    <citation type="journal article" date="2014" name="Nat. Commun.">
        <title>The rainbow trout genome provides novel insights into evolution after whole-genome duplication in vertebrates.</title>
        <authorList>
            <person name="Berthelot C."/>
            <person name="Brunet F."/>
            <person name="Chalopin D."/>
            <person name="Juanchich A."/>
            <person name="Bernard M."/>
            <person name="Noel B."/>
            <person name="Bento P."/>
            <person name="Da Silva C."/>
            <person name="Labadie K."/>
            <person name="Alberti A."/>
            <person name="Aury J.M."/>
            <person name="Louis A."/>
            <person name="Dehais P."/>
            <person name="Bardou P."/>
            <person name="Montfort J."/>
            <person name="Klopp C."/>
            <person name="Cabau C."/>
            <person name="Gaspin C."/>
            <person name="Thorgaard G.H."/>
            <person name="Boussaha M."/>
            <person name="Quillet E."/>
            <person name="Guyomard R."/>
            <person name="Galiana D."/>
            <person name="Bobe J."/>
            <person name="Volff J.N."/>
            <person name="Genet C."/>
            <person name="Wincker P."/>
            <person name="Jaillon O."/>
            <person name="Roest Crollius H."/>
            <person name="Guiguen Y."/>
        </authorList>
    </citation>
    <scope>NUCLEOTIDE SEQUENCE [LARGE SCALE GENOMIC DNA]</scope>
</reference>
<dbReference type="PaxDb" id="8022-A0A060Z002"/>
<dbReference type="InterPro" id="IPR022154">
    <property type="entry name" value="TRAK1/2_C"/>
</dbReference>
<dbReference type="PANTHER" id="PTHR15751:SF11">
    <property type="entry name" value="TRAFFICKING KINESIN-BINDING PROTEIN 1"/>
    <property type="match status" value="1"/>
</dbReference>
<accession>A0A060Z002</accession>
<feature type="compositionally biased region" description="Polar residues" evidence="1">
    <location>
        <begin position="46"/>
        <end position="59"/>
    </location>
</feature>
<name>A0A060Z002_ONCMY</name>
<dbReference type="GO" id="GO:1904115">
    <property type="term" value="C:axon cytoplasm"/>
    <property type="evidence" value="ECO:0007669"/>
    <property type="project" value="GOC"/>
</dbReference>
<protein>
    <recommendedName>
        <fullName evidence="2">Trafficking kinesin-binding protein C-terminal domain-containing protein</fullName>
    </recommendedName>
</protein>
<dbReference type="EMBL" id="FR919584">
    <property type="protein sequence ID" value="CDQ95059.1"/>
    <property type="molecule type" value="Genomic_DNA"/>
</dbReference>
<dbReference type="GO" id="GO:0050811">
    <property type="term" value="F:GABA receptor binding"/>
    <property type="evidence" value="ECO:0007669"/>
    <property type="project" value="TreeGrafter"/>
</dbReference>
<dbReference type="GO" id="GO:0022008">
    <property type="term" value="P:neurogenesis"/>
    <property type="evidence" value="ECO:0007669"/>
    <property type="project" value="TreeGrafter"/>
</dbReference>
<evidence type="ECO:0000259" key="2">
    <source>
        <dbReference type="Pfam" id="PF12448"/>
    </source>
</evidence>
<sequence length="97" mass="10907">MRKGLAMDDPEVEEQKLHPKRVFETVKNVNLMRQRSSLAPSPMNIPGSNRSSCLNSGRSSCLSTPRSSLYGGDMGSILIDNHTNSFILETPDHRYWD</sequence>
<evidence type="ECO:0000313" key="4">
    <source>
        <dbReference type="Proteomes" id="UP000193380"/>
    </source>
</evidence>
<dbReference type="GO" id="GO:0048311">
    <property type="term" value="P:mitochondrion distribution"/>
    <property type="evidence" value="ECO:0007669"/>
    <property type="project" value="TreeGrafter"/>
</dbReference>
<gene>
    <name evidence="3" type="ORF">GSONMT00000466001</name>
</gene>